<feature type="compositionally biased region" description="Basic residues" evidence="1">
    <location>
        <begin position="57"/>
        <end position="67"/>
    </location>
</feature>
<dbReference type="AlphaFoldDB" id="A0AAV2I4G9"/>
<feature type="non-terminal residue" evidence="2">
    <location>
        <position position="1"/>
    </location>
</feature>
<sequence length="165" mass="18719">VSGVSIRVSRRITRPFEEQNNPNPEEDMGSPTCMQRTITSSTPTTTTPSCLRDNSSKRPRRNNRKVRISQYVEQQELSPCDEEENPGMNCAESTELSVTSSPVHYAETTTNVEFTKSKSPKLTLPDLSYKIVRPPETVDVGLRRSKRTRVKRLNSCKGEGIIYRR</sequence>
<organism evidence="2 3">
    <name type="scientific">Lymnaea stagnalis</name>
    <name type="common">Great pond snail</name>
    <name type="synonym">Helix stagnalis</name>
    <dbReference type="NCBI Taxonomy" id="6523"/>
    <lineage>
        <taxon>Eukaryota</taxon>
        <taxon>Metazoa</taxon>
        <taxon>Spiralia</taxon>
        <taxon>Lophotrochozoa</taxon>
        <taxon>Mollusca</taxon>
        <taxon>Gastropoda</taxon>
        <taxon>Heterobranchia</taxon>
        <taxon>Euthyneura</taxon>
        <taxon>Panpulmonata</taxon>
        <taxon>Hygrophila</taxon>
        <taxon>Lymnaeoidea</taxon>
        <taxon>Lymnaeidae</taxon>
        <taxon>Lymnaea</taxon>
    </lineage>
</organism>
<evidence type="ECO:0000313" key="3">
    <source>
        <dbReference type="Proteomes" id="UP001497497"/>
    </source>
</evidence>
<keyword evidence="3" id="KW-1185">Reference proteome</keyword>
<comment type="caution">
    <text evidence="2">The sequence shown here is derived from an EMBL/GenBank/DDBJ whole genome shotgun (WGS) entry which is preliminary data.</text>
</comment>
<dbReference type="Proteomes" id="UP001497497">
    <property type="component" value="Unassembled WGS sequence"/>
</dbReference>
<evidence type="ECO:0000256" key="1">
    <source>
        <dbReference type="SAM" id="MobiDB-lite"/>
    </source>
</evidence>
<protein>
    <submittedName>
        <fullName evidence="2">Uncharacterized protein</fullName>
    </submittedName>
</protein>
<accession>A0AAV2I4G9</accession>
<feature type="region of interest" description="Disordered" evidence="1">
    <location>
        <begin position="1"/>
        <end position="89"/>
    </location>
</feature>
<name>A0AAV2I4G9_LYMST</name>
<proteinExistence type="predicted"/>
<dbReference type="EMBL" id="CAXITT010000399">
    <property type="protein sequence ID" value="CAL1540769.1"/>
    <property type="molecule type" value="Genomic_DNA"/>
</dbReference>
<gene>
    <name evidence="2" type="ORF">GSLYS_00014418001</name>
</gene>
<feature type="compositionally biased region" description="Low complexity" evidence="1">
    <location>
        <begin position="37"/>
        <end position="53"/>
    </location>
</feature>
<feature type="non-terminal residue" evidence="2">
    <location>
        <position position="165"/>
    </location>
</feature>
<evidence type="ECO:0000313" key="2">
    <source>
        <dbReference type="EMBL" id="CAL1540769.1"/>
    </source>
</evidence>
<reference evidence="2 3" key="1">
    <citation type="submission" date="2024-04" db="EMBL/GenBank/DDBJ databases">
        <authorList>
            <consortium name="Genoscope - CEA"/>
            <person name="William W."/>
        </authorList>
    </citation>
    <scope>NUCLEOTIDE SEQUENCE [LARGE SCALE GENOMIC DNA]</scope>
</reference>